<evidence type="ECO:0000313" key="2">
    <source>
        <dbReference type="EMBL" id="SDM20998.1"/>
    </source>
</evidence>
<dbReference type="AlphaFoldDB" id="A0A1G9RCP0"/>
<organism evidence="2 3">
    <name type="scientific">Kriegella aquimaris</name>
    <dbReference type="NCBI Taxonomy" id="192904"/>
    <lineage>
        <taxon>Bacteria</taxon>
        <taxon>Pseudomonadati</taxon>
        <taxon>Bacteroidota</taxon>
        <taxon>Flavobacteriia</taxon>
        <taxon>Flavobacteriales</taxon>
        <taxon>Flavobacteriaceae</taxon>
        <taxon>Kriegella</taxon>
    </lineage>
</organism>
<name>A0A1G9RCP0_9FLAO</name>
<gene>
    <name evidence="2" type="ORF">SAMN04488514_10682</name>
</gene>
<sequence>MGRETDKIQLDELKKLKETYVAKFQSTKTNSRNIGVALIFLLIYTYLYSLLPNVVLAQKIVDINEDVRYFEQLYKNAEIYKKNNREVLYDKKSFDSKRMVLIGRKDKVINEHQKTFLYKKGEALKVADTLSNGVKVSYEIPTLPPIILDARNGIVFWLILFLFLIMFYLIAKGKLIFYLKKILYIHFVELDQGCEEVQDLDLNIPFWLSPLMLKNDLKRHLLYSLGWQNSKLKFAQLILTVLMLAIPFIHTAWLSWIVNSLDIYHSALVYKFATISLFSVTLFVLLKFFEVKELDWRNFYISSPNMNGRRDFLKFGIPSIISLSIFPISIIFPNWGIIPNLKPQILPYKRVKRGIDLKVKLKDGFYEHKISKKIHYVSKNKLIALKTIEESLKTKFLKNLEKIEDENILDAQFLRRIDKNIVEYSISEFIVTRFGSEKKAILLEFLEKTFLIYYRDLNLNRLVDLYIGLMVRFDKDSSKLLDNPELQMSNEEFANSAFLIRLRGRIEKALNNKKFKRKWKTSENIPWG</sequence>
<keyword evidence="1" id="KW-0472">Membrane</keyword>
<proteinExistence type="predicted"/>
<keyword evidence="1" id="KW-0812">Transmembrane</keyword>
<feature type="transmembrane region" description="Helical" evidence="1">
    <location>
        <begin position="312"/>
        <end position="335"/>
    </location>
</feature>
<keyword evidence="3" id="KW-1185">Reference proteome</keyword>
<protein>
    <submittedName>
        <fullName evidence="2">Uncharacterized protein</fullName>
    </submittedName>
</protein>
<accession>A0A1G9RCP0</accession>
<feature type="transmembrane region" description="Helical" evidence="1">
    <location>
        <begin position="33"/>
        <end position="51"/>
    </location>
</feature>
<evidence type="ECO:0000313" key="3">
    <source>
        <dbReference type="Proteomes" id="UP000199440"/>
    </source>
</evidence>
<evidence type="ECO:0000256" key="1">
    <source>
        <dbReference type="SAM" id="Phobius"/>
    </source>
</evidence>
<keyword evidence="1" id="KW-1133">Transmembrane helix</keyword>
<dbReference type="EMBL" id="FNGV01000006">
    <property type="protein sequence ID" value="SDM20998.1"/>
    <property type="molecule type" value="Genomic_DNA"/>
</dbReference>
<reference evidence="2 3" key="1">
    <citation type="submission" date="2016-10" db="EMBL/GenBank/DDBJ databases">
        <authorList>
            <person name="de Groot N.N."/>
        </authorList>
    </citation>
    <scope>NUCLEOTIDE SEQUENCE [LARGE SCALE GENOMIC DNA]</scope>
    <source>
        <strain evidence="2 3">DSM 19886</strain>
    </source>
</reference>
<feature type="transmembrane region" description="Helical" evidence="1">
    <location>
        <begin position="234"/>
        <end position="256"/>
    </location>
</feature>
<dbReference type="RefSeq" id="WP_089890044.1">
    <property type="nucleotide sequence ID" value="NZ_FNGV01000006.1"/>
</dbReference>
<feature type="transmembrane region" description="Helical" evidence="1">
    <location>
        <begin position="154"/>
        <end position="171"/>
    </location>
</feature>
<feature type="transmembrane region" description="Helical" evidence="1">
    <location>
        <begin position="268"/>
        <end position="291"/>
    </location>
</feature>
<dbReference type="Proteomes" id="UP000199440">
    <property type="component" value="Unassembled WGS sequence"/>
</dbReference>
<dbReference type="STRING" id="192904.SAMN04488514_10682"/>